<organism evidence="2 3">
    <name type="scientific">Photobacterium frigidiphilum</name>
    <dbReference type="NCBI Taxonomy" id="264736"/>
    <lineage>
        <taxon>Bacteria</taxon>
        <taxon>Pseudomonadati</taxon>
        <taxon>Pseudomonadota</taxon>
        <taxon>Gammaproteobacteria</taxon>
        <taxon>Vibrionales</taxon>
        <taxon>Vibrionaceae</taxon>
        <taxon>Photobacterium</taxon>
    </lineage>
</organism>
<name>A0A2T3J8I2_9GAMM</name>
<feature type="transmembrane region" description="Helical" evidence="1">
    <location>
        <begin position="313"/>
        <end position="330"/>
    </location>
</feature>
<feature type="transmembrane region" description="Helical" evidence="1">
    <location>
        <begin position="201"/>
        <end position="219"/>
    </location>
</feature>
<feature type="transmembrane region" description="Helical" evidence="1">
    <location>
        <begin position="45"/>
        <end position="66"/>
    </location>
</feature>
<evidence type="ECO:0000313" key="3">
    <source>
        <dbReference type="Proteomes" id="UP000240987"/>
    </source>
</evidence>
<evidence type="ECO:0000313" key="2">
    <source>
        <dbReference type="EMBL" id="PSU45096.1"/>
    </source>
</evidence>
<keyword evidence="1" id="KW-0472">Membrane</keyword>
<keyword evidence="3" id="KW-1185">Reference proteome</keyword>
<feature type="transmembrane region" description="Helical" evidence="1">
    <location>
        <begin position="78"/>
        <end position="99"/>
    </location>
</feature>
<comment type="caution">
    <text evidence="2">The sequence shown here is derived from an EMBL/GenBank/DDBJ whole genome shotgun (WGS) entry which is preliminary data.</text>
</comment>
<keyword evidence="1" id="KW-1133">Transmembrane helix</keyword>
<protein>
    <recommendedName>
        <fullName evidence="4">DUF2157 domain-containing protein</fullName>
    </recommendedName>
</protein>
<evidence type="ECO:0008006" key="4">
    <source>
        <dbReference type="Google" id="ProtNLM"/>
    </source>
</evidence>
<gene>
    <name evidence="2" type="ORF">C9J12_24340</name>
</gene>
<proteinExistence type="predicted"/>
<dbReference type="OrthoDB" id="1120077at2"/>
<dbReference type="Proteomes" id="UP000240987">
    <property type="component" value="Unassembled WGS sequence"/>
</dbReference>
<accession>A0A2T3J8I2</accession>
<dbReference type="RefSeq" id="WP_107245076.1">
    <property type="nucleotide sequence ID" value="NZ_PYMJ01000036.1"/>
</dbReference>
<sequence length="355" mass="40199">MKVSKKKAQILNNAIDSWEEKLTISTEQANTLRQSMQIVGFDWKLLAVYSFWIAITCLIISVGVLLADDYLLDLLAKIFDAPAGVISIVTAIIAVGLYAVGIRRRRKYPEKNISNEATFFFGVLMTAVSVGFLGATSLYGDTHDALLLLLLTSIYAVLGLRLSSILIWLFALFTFGVWVLTETSFLSDWDAYFLGMNHPLRFVFVGAAITALSLLFPKYPKHERLQEPTRFVGLLYLFMSLWLLSIFGNYGDIAAWSQIKQIELLHWSILAVLFCLVAIYVGIKFNDTLSRSFGITFLLINFYTRYFEYFWESSHKAIFFAVLALSFWAIGSKAEKLWQIGEHSAGNEPTPMKHQ</sequence>
<feature type="transmembrane region" description="Helical" evidence="1">
    <location>
        <begin position="231"/>
        <end position="252"/>
    </location>
</feature>
<feature type="transmembrane region" description="Helical" evidence="1">
    <location>
        <begin position="165"/>
        <end position="181"/>
    </location>
</feature>
<reference evidence="2 3" key="1">
    <citation type="submission" date="2018-01" db="EMBL/GenBank/DDBJ databases">
        <title>Whole genome sequencing of Histamine producing bacteria.</title>
        <authorList>
            <person name="Butler K."/>
        </authorList>
    </citation>
    <scope>NUCLEOTIDE SEQUENCE [LARGE SCALE GENOMIC DNA]</scope>
    <source>
        <strain evidence="2 3">JCM 12947</strain>
    </source>
</reference>
<keyword evidence="1" id="KW-0812">Transmembrane</keyword>
<evidence type="ECO:0000256" key="1">
    <source>
        <dbReference type="SAM" id="Phobius"/>
    </source>
</evidence>
<feature type="transmembrane region" description="Helical" evidence="1">
    <location>
        <begin position="119"/>
        <end position="139"/>
    </location>
</feature>
<dbReference type="AlphaFoldDB" id="A0A2T3J8I2"/>
<feature type="transmembrane region" description="Helical" evidence="1">
    <location>
        <begin position="264"/>
        <end position="282"/>
    </location>
</feature>
<dbReference type="EMBL" id="PYMJ01000036">
    <property type="protein sequence ID" value="PSU45096.1"/>
    <property type="molecule type" value="Genomic_DNA"/>
</dbReference>